<dbReference type="RefSeq" id="XP_013234342.1">
    <property type="nucleotide sequence ID" value="XM_013378888.1"/>
</dbReference>
<gene>
    <name evidence="1" type="ORF">ETH_00012030</name>
</gene>
<dbReference type="InterPro" id="IPR048682">
    <property type="entry name" value="COG4"/>
</dbReference>
<evidence type="ECO:0000313" key="2">
    <source>
        <dbReference type="Proteomes" id="UP000030747"/>
    </source>
</evidence>
<dbReference type="EMBL" id="HG675892">
    <property type="protein sequence ID" value="CDJ43592.1"/>
    <property type="molecule type" value="Genomic_DNA"/>
</dbReference>
<reference evidence="1" key="2">
    <citation type="submission" date="2013-10" db="EMBL/GenBank/DDBJ databases">
        <authorList>
            <person name="Aslett M."/>
        </authorList>
    </citation>
    <scope>NUCLEOTIDE SEQUENCE [LARGE SCALE GENOMIC DNA]</scope>
    <source>
        <strain evidence="1">Houghton</strain>
    </source>
</reference>
<dbReference type="VEuPathDB" id="ToxoDB:ETH2_1592200"/>
<protein>
    <submittedName>
        <fullName evidence="1">Uncharacterized protein</fullName>
    </submittedName>
</protein>
<organism evidence="1 2">
    <name type="scientific">Eimeria tenella</name>
    <name type="common">Coccidian parasite</name>
    <dbReference type="NCBI Taxonomy" id="5802"/>
    <lineage>
        <taxon>Eukaryota</taxon>
        <taxon>Sar</taxon>
        <taxon>Alveolata</taxon>
        <taxon>Apicomplexa</taxon>
        <taxon>Conoidasida</taxon>
        <taxon>Coccidia</taxon>
        <taxon>Eucoccidiorida</taxon>
        <taxon>Eimeriorina</taxon>
        <taxon>Eimeriidae</taxon>
        <taxon>Eimeria</taxon>
    </lineage>
</organism>
<dbReference type="PANTHER" id="PTHR24016">
    <property type="entry name" value="CONSERVED OLIGOMERIC GOLGI COMPLEX SUBUNIT 4"/>
    <property type="match status" value="1"/>
</dbReference>
<dbReference type="OrthoDB" id="47059at2759"/>
<dbReference type="VEuPathDB" id="ToxoDB:ETH_00012030"/>
<keyword evidence="2" id="KW-1185">Reference proteome</keyword>
<dbReference type="GeneID" id="25251582"/>
<sequence length="199" mass="21969">MEEGSLLGCAWRLKLQRLFGLLAAHFSRWFDLKGQATLCDLLLDLVVKNLESGLLEKTYSASGGILANQETRNLCLVVQRLSLSPAAGSSSRLQQQEAAAAAAASRCSFFDDFEDEEETLEGVEINYPEPVRSKFCRLFEIGELLSLPSLNEVSELLGEIEGGRSLLTLEEIKTVLRLRVDFGEKEIEETLRSVKAAAT</sequence>
<dbReference type="PANTHER" id="PTHR24016:SF0">
    <property type="entry name" value="CONSERVED OLIGOMERIC GOLGI COMPLEX SUBUNIT 4"/>
    <property type="match status" value="1"/>
</dbReference>
<evidence type="ECO:0000313" key="1">
    <source>
        <dbReference type="EMBL" id="CDJ43592.1"/>
    </source>
</evidence>
<reference evidence="1" key="1">
    <citation type="submission" date="2013-10" db="EMBL/GenBank/DDBJ databases">
        <title>Genomic analysis of the causative agents of coccidiosis in chickens.</title>
        <authorList>
            <person name="Reid A.J."/>
            <person name="Blake D."/>
            <person name="Billington K."/>
            <person name="Browne H."/>
            <person name="Dunn M."/>
            <person name="Hung S."/>
            <person name="Kawahara F."/>
            <person name="Miranda-Saavedra D."/>
            <person name="Mourier T."/>
            <person name="Nagra H."/>
            <person name="Otto T.D."/>
            <person name="Rawlings N."/>
            <person name="Sanchez A."/>
            <person name="Sanders M."/>
            <person name="Subramaniam C."/>
            <person name="Tay Y."/>
            <person name="Dear P."/>
            <person name="Doerig C."/>
            <person name="Gruber A."/>
            <person name="Parkinson J."/>
            <person name="Shirley M."/>
            <person name="Wan K.L."/>
            <person name="Berriman M."/>
            <person name="Tomley F."/>
            <person name="Pain A."/>
        </authorList>
    </citation>
    <scope>NUCLEOTIDE SEQUENCE [LARGE SCALE GENOMIC DNA]</scope>
    <source>
        <strain evidence="1">Houghton</strain>
    </source>
</reference>
<proteinExistence type="predicted"/>
<accession>U6KZK1</accession>
<dbReference type="Proteomes" id="UP000030747">
    <property type="component" value="Unassembled WGS sequence"/>
</dbReference>
<name>U6KZK1_EIMTE</name>
<dbReference type="AlphaFoldDB" id="U6KZK1"/>
<dbReference type="Gene3D" id="1.20.58.1970">
    <property type="match status" value="1"/>
</dbReference>